<name>A0A0C2CSK6_9BACT</name>
<dbReference type="AlphaFoldDB" id="A0A0C2CSK6"/>
<dbReference type="SUPFAM" id="SSF46626">
    <property type="entry name" value="Cytochrome c"/>
    <property type="match status" value="2"/>
</dbReference>
<evidence type="ECO:0000256" key="5">
    <source>
        <dbReference type="ARBA" id="ARBA00023004"/>
    </source>
</evidence>
<evidence type="ECO:0000313" key="9">
    <source>
        <dbReference type="EMBL" id="KIG12615.1"/>
    </source>
</evidence>
<dbReference type="InterPro" id="IPR051395">
    <property type="entry name" value="Cytochrome_c_Peroxidase/MauG"/>
</dbReference>
<dbReference type="Pfam" id="PF00034">
    <property type="entry name" value="Cytochrom_C"/>
    <property type="match status" value="1"/>
</dbReference>
<feature type="compositionally biased region" description="Basic and acidic residues" evidence="7">
    <location>
        <begin position="396"/>
        <end position="410"/>
    </location>
</feature>
<reference evidence="9 10" key="1">
    <citation type="submission" date="2014-12" db="EMBL/GenBank/DDBJ databases">
        <title>Genome assembly of Enhygromyxa salina DSM 15201.</title>
        <authorList>
            <person name="Sharma G."/>
            <person name="Subramanian S."/>
        </authorList>
    </citation>
    <scope>NUCLEOTIDE SEQUENCE [LARGE SCALE GENOMIC DNA]</scope>
    <source>
        <strain evidence="9 10">DSM 15201</strain>
    </source>
</reference>
<feature type="region of interest" description="Disordered" evidence="7">
    <location>
        <begin position="374"/>
        <end position="410"/>
    </location>
</feature>
<dbReference type="GO" id="GO:0004130">
    <property type="term" value="F:cytochrome-c peroxidase activity"/>
    <property type="evidence" value="ECO:0007669"/>
    <property type="project" value="TreeGrafter"/>
</dbReference>
<evidence type="ECO:0000256" key="4">
    <source>
        <dbReference type="ARBA" id="ARBA00023002"/>
    </source>
</evidence>
<accession>A0A0C2CSK6</accession>
<keyword evidence="2 6" id="KW-0349">Heme</keyword>
<comment type="caution">
    <text evidence="9">The sequence shown here is derived from an EMBL/GenBank/DDBJ whole genome shotgun (WGS) entry which is preliminary data.</text>
</comment>
<keyword evidence="3 6" id="KW-0479">Metal-binding</keyword>
<feature type="compositionally biased region" description="Acidic residues" evidence="7">
    <location>
        <begin position="386"/>
        <end position="395"/>
    </location>
</feature>
<dbReference type="PANTHER" id="PTHR30600:SF7">
    <property type="entry name" value="CYTOCHROME C PEROXIDASE-RELATED"/>
    <property type="match status" value="1"/>
</dbReference>
<evidence type="ECO:0000256" key="2">
    <source>
        <dbReference type="ARBA" id="ARBA00022617"/>
    </source>
</evidence>
<dbReference type="GO" id="GO:0020037">
    <property type="term" value="F:heme binding"/>
    <property type="evidence" value="ECO:0007669"/>
    <property type="project" value="InterPro"/>
</dbReference>
<gene>
    <name evidence="9" type="ORF">DB30_01180</name>
</gene>
<comment type="subcellular location">
    <subcellularLocation>
        <location evidence="1">Cell envelope</location>
    </subcellularLocation>
</comment>
<evidence type="ECO:0000256" key="3">
    <source>
        <dbReference type="ARBA" id="ARBA00022723"/>
    </source>
</evidence>
<keyword evidence="4" id="KW-0560">Oxidoreductase</keyword>
<feature type="domain" description="Cytochrome c" evidence="8">
    <location>
        <begin position="252"/>
        <end position="367"/>
    </location>
</feature>
<dbReference type="GO" id="GO:0046872">
    <property type="term" value="F:metal ion binding"/>
    <property type="evidence" value="ECO:0007669"/>
    <property type="project" value="UniProtKB-KW"/>
</dbReference>
<dbReference type="InterPro" id="IPR009056">
    <property type="entry name" value="Cyt_c-like_dom"/>
</dbReference>
<dbReference type="PROSITE" id="PS51007">
    <property type="entry name" value="CYTC"/>
    <property type="match status" value="2"/>
</dbReference>
<protein>
    <submittedName>
        <fullName evidence="9">Cytochrome c551 peroxidase</fullName>
    </submittedName>
</protein>
<evidence type="ECO:0000256" key="7">
    <source>
        <dbReference type="SAM" id="MobiDB-lite"/>
    </source>
</evidence>
<evidence type="ECO:0000259" key="8">
    <source>
        <dbReference type="PROSITE" id="PS51007"/>
    </source>
</evidence>
<dbReference type="Pfam" id="PF03150">
    <property type="entry name" value="CCP_MauG"/>
    <property type="match status" value="1"/>
</dbReference>
<feature type="domain" description="Cytochrome c" evidence="8">
    <location>
        <begin position="98"/>
        <end position="207"/>
    </location>
</feature>
<evidence type="ECO:0000313" key="10">
    <source>
        <dbReference type="Proteomes" id="UP000031599"/>
    </source>
</evidence>
<evidence type="ECO:0000256" key="6">
    <source>
        <dbReference type="PROSITE-ProRule" id="PRU00433"/>
    </source>
</evidence>
<evidence type="ECO:0000256" key="1">
    <source>
        <dbReference type="ARBA" id="ARBA00004196"/>
    </source>
</evidence>
<keyword evidence="9" id="KW-0575">Peroxidase</keyword>
<keyword evidence="5 6" id="KW-0408">Iron</keyword>
<sequence>MPGGYHAGMNSPGQLPSRVIAPAGVLAALASLALPACGGGGEHGDGHGSQIEVHAGRVPLTPPKQAELDPAALRERASKVFGVLPPEFPKADNPATEAKVNLGRMLFYDGRLSASGDISCNACHALDRFGVDNLPTSQGHMAQLGERNSPTVYNAAGHLAQFWDGRSADVEEQAKGPVLNPIEMAMPDDATVVATLAAIPGYVEAFATAFPDAEEPVSFDNMANAIGAFERKLTTPAPIDAWLAGDDAALSAEALAGMQLFLDTDCQSCHNGFNFGGASYQKVGTEKPWPGLRDNGRFEVTSDERDRFVFKVPTLRNVAKTGPYLHDGSIATLTDIVAKMVEHQTKRAGPFSPEEMTQMLAFLDSMTGEIPTDFIAKPELPKAAEPEPEAAPEAEAEPKPVKPPKPVDDE</sequence>
<proteinExistence type="predicted"/>
<dbReference type="EMBL" id="JMCC02000123">
    <property type="protein sequence ID" value="KIG12615.1"/>
    <property type="molecule type" value="Genomic_DNA"/>
</dbReference>
<dbReference type="Proteomes" id="UP000031599">
    <property type="component" value="Unassembled WGS sequence"/>
</dbReference>
<dbReference type="InterPro" id="IPR036909">
    <property type="entry name" value="Cyt_c-like_dom_sf"/>
</dbReference>
<dbReference type="PANTHER" id="PTHR30600">
    <property type="entry name" value="CYTOCHROME C PEROXIDASE-RELATED"/>
    <property type="match status" value="1"/>
</dbReference>
<organism evidence="9 10">
    <name type="scientific">Enhygromyxa salina</name>
    <dbReference type="NCBI Taxonomy" id="215803"/>
    <lineage>
        <taxon>Bacteria</taxon>
        <taxon>Pseudomonadati</taxon>
        <taxon>Myxococcota</taxon>
        <taxon>Polyangia</taxon>
        <taxon>Nannocystales</taxon>
        <taxon>Nannocystaceae</taxon>
        <taxon>Enhygromyxa</taxon>
    </lineage>
</organism>
<dbReference type="InterPro" id="IPR004852">
    <property type="entry name" value="Di-haem_cyt_c_peroxidsae"/>
</dbReference>
<dbReference type="GO" id="GO:0030313">
    <property type="term" value="C:cell envelope"/>
    <property type="evidence" value="ECO:0007669"/>
    <property type="project" value="UniProtKB-SubCell"/>
</dbReference>
<dbReference type="GO" id="GO:0009055">
    <property type="term" value="F:electron transfer activity"/>
    <property type="evidence" value="ECO:0007669"/>
    <property type="project" value="InterPro"/>
</dbReference>
<dbReference type="Gene3D" id="1.10.760.10">
    <property type="entry name" value="Cytochrome c-like domain"/>
    <property type="match status" value="2"/>
</dbReference>